<dbReference type="RefSeq" id="WP_014449416.1">
    <property type="nucleotide sequence ID" value="NC_017094.1"/>
</dbReference>
<dbReference type="InterPro" id="IPR001845">
    <property type="entry name" value="HTH_ArsR_DNA-bd_dom"/>
</dbReference>
<keyword evidence="3" id="KW-0804">Transcription</keyword>
<dbReference type="InterPro" id="IPR036390">
    <property type="entry name" value="WH_DNA-bd_sf"/>
</dbReference>
<dbReference type="Pfam" id="PF12802">
    <property type="entry name" value="MarR_2"/>
    <property type="match status" value="1"/>
</dbReference>
<dbReference type="GO" id="GO:0003677">
    <property type="term" value="F:DNA binding"/>
    <property type="evidence" value="ECO:0007669"/>
    <property type="project" value="UniProtKB-KW"/>
</dbReference>
<evidence type="ECO:0000256" key="1">
    <source>
        <dbReference type="ARBA" id="ARBA00023015"/>
    </source>
</evidence>
<keyword evidence="6" id="KW-1185">Reference proteome</keyword>
<feature type="domain" description="HTH arsR-type" evidence="4">
    <location>
        <begin position="24"/>
        <end position="119"/>
    </location>
</feature>
<dbReference type="AlphaFoldDB" id="I0INS8"/>
<dbReference type="InterPro" id="IPR011991">
    <property type="entry name" value="ArsR-like_HTH"/>
</dbReference>
<dbReference type="InterPro" id="IPR012318">
    <property type="entry name" value="HTH_CRP"/>
</dbReference>
<gene>
    <name evidence="5" type="ordered locus">LFE_1242</name>
</gene>
<dbReference type="SMART" id="SM00418">
    <property type="entry name" value="HTH_ARSR"/>
    <property type="match status" value="1"/>
</dbReference>
<dbReference type="EMBL" id="AP012342">
    <property type="protein sequence ID" value="BAM06927.1"/>
    <property type="molecule type" value="Genomic_DNA"/>
</dbReference>
<name>I0INS8_LEPFC</name>
<evidence type="ECO:0000313" key="5">
    <source>
        <dbReference type="EMBL" id="BAM06927.1"/>
    </source>
</evidence>
<dbReference type="PRINTS" id="PR00778">
    <property type="entry name" value="HTHARSR"/>
</dbReference>
<dbReference type="Gene3D" id="1.10.10.10">
    <property type="entry name" value="Winged helix-like DNA-binding domain superfamily/Winged helix DNA-binding domain"/>
    <property type="match status" value="1"/>
</dbReference>
<dbReference type="InterPro" id="IPR051011">
    <property type="entry name" value="Metal_resp_trans_reg"/>
</dbReference>
<dbReference type="Proteomes" id="UP000007382">
    <property type="component" value="Chromosome"/>
</dbReference>
<dbReference type="CDD" id="cd00090">
    <property type="entry name" value="HTH_ARSR"/>
    <property type="match status" value="1"/>
</dbReference>
<dbReference type="InterPro" id="IPR000835">
    <property type="entry name" value="HTH_MarR-typ"/>
</dbReference>
<keyword evidence="2" id="KW-0238">DNA-binding</keyword>
<reference evidence="5 6" key="1">
    <citation type="journal article" date="2012" name="J. Bacteriol.">
        <title>Complete Genome Sequence of Leptospirillum ferrooxidans Strain C2-3, Isolated from a Fresh Volcanic Ash Deposit on the Island of Miyake, Japan.</title>
        <authorList>
            <person name="Fujimura R."/>
            <person name="Sato Y."/>
            <person name="Nishizawa T."/>
            <person name="Oshima K."/>
            <person name="Kim S.-W."/>
            <person name="Hattori M."/>
            <person name="Kamijo T."/>
            <person name="Ohta H."/>
        </authorList>
    </citation>
    <scope>NUCLEOTIDE SEQUENCE [LARGE SCALE GENOMIC DNA]</scope>
    <source>
        <strain evidence="5 6">C2-3</strain>
    </source>
</reference>
<dbReference type="PANTHER" id="PTHR43132:SF6">
    <property type="entry name" value="HTH-TYPE TRANSCRIPTIONAL REPRESSOR CZRA"/>
    <property type="match status" value="1"/>
</dbReference>
<proteinExistence type="predicted"/>
<dbReference type="OrthoDB" id="9790747at2"/>
<accession>I0INS8</accession>
<keyword evidence="1" id="KW-0805">Transcription regulation</keyword>
<dbReference type="PATRIC" id="fig|1162668.3.peg.1448"/>
<reference evidence="6" key="2">
    <citation type="submission" date="2012-03" db="EMBL/GenBank/DDBJ databases">
        <title>The complete genome sequence of the pioneer microbe on fresh volcanic deposit, Leptospirillum ferrooxidans strain C2-3.</title>
        <authorList>
            <person name="Fujimura R."/>
            <person name="Sato Y."/>
            <person name="Nishizawa T."/>
            <person name="Nanba K."/>
            <person name="Oshima K."/>
            <person name="Hattori M."/>
            <person name="Kamijo T."/>
            <person name="Ohta H."/>
        </authorList>
    </citation>
    <scope>NUCLEOTIDE SEQUENCE [LARGE SCALE GENOMIC DNA]</scope>
    <source>
        <strain evidence="6">C2-3</strain>
    </source>
</reference>
<dbReference type="SMART" id="SM00419">
    <property type="entry name" value="HTH_CRP"/>
    <property type="match status" value="1"/>
</dbReference>
<evidence type="ECO:0000259" key="4">
    <source>
        <dbReference type="PROSITE" id="PS50987"/>
    </source>
</evidence>
<evidence type="ECO:0000256" key="3">
    <source>
        <dbReference type="ARBA" id="ARBA00023163"/>
    </source>
</evidence>
<evidence type="ECO:0000256" key="2">
    <source>
        <dbReference type="ARBA" id="ARBA00023125"/>
    </source>
</evidence>
<dbReference type="InterPro" id="IPR036388">
    <property type="entry name" value="WH-like_DNA-bd_sf"/>
</dbReference>
<dbReference type="HOGENOM" id="CLU_097806_7_4_0"/>
<dbReference type="PROSITE" id="PS50987">
    <property type="entry name" value="HTH_ARSR_2"/>
    <property type="match status" value="1"/>
</dbReference>
<organism evidence="5 6">
    <name type="scientific">Leptospirillum ferrooxidans (strain C2-3)</name>
    <dbReference type="NCBI Taxonomy" id="1162668"/>
    <lineage>
        <taxon>Bacteria</taxon>
        <taxon>Pseudomonadati</taxon>
        <taxon>Nitrospirota</taxon>
        <taxon>Nitrospiria</taxon>
        <taxon>Nitrospirales</taxon>
        <taxon>Nitrospiraceae</taxon>
        <taxon>Leptospirillum</taxon>
    </lineage>
</organism>
<protein>
    <submittedName>
        <fullName evidence="5">Putative ArsR family transcriptional regulator</fullName>
    </submittedName>
</protein>
<dbReference type="GO" id="GO:0003700">
    <property type="term" value="F:DNA-binding transcription factor activity"/>
    <property type="evidence" value="ECO:0007669"/>
    <property type="project" value="InterPro"/>
</dbReference>
<dbReference type="STRING" id="1162668.LFE_1242"/>
<dbReference type="PANTHER" id="PTHR43132">
    <property type="entry name" value="ARSENICAL RESISTANCE OPERON REPRESSOR ARSR-RELATED"/>
    <property type="match status" value="1"/>
</dbReference>
<dbReference type="SUPFAM" id="SSF46785">
    <property type="entry name" value="Winged helix' DNA-binding domain"/>
    <property type="match status" value="1"/>
</dbReference>
<dbReference type="KEGG" id="lfc:LFE_1242"/>
<dbReference type="eggNOG" id="COG0640">
    <property type="taxonomic scope" value="Bacteria"/>
</dbReference>
<sequence length="137" mass="15031">MTIPSPSSKFVSSQTPEIETRPLIDSPLAKGLESVFKILGNHTRLRLLHALVRHPDLCVGEIAEAIGMKPQAVSNQLQRLADKGILVSRRSGLKIHYRIVDPCVVSLLDKGLCLVEDLPQKSPSVLKISEGVPTYEE</sequence>
<dbReference type="NCBIfam" id="NF033788">
    <property type="entry name" value="HTH_metalloreg"/>
    <property type="match status" value="1"/>
</dbReference>
<evidence type="ECO:0000313" key="6">
    <source>
        <dbReference type="Proteomes" id="UP000007382"/>
    </source>
</evidence>